<dbReference type="GO" id="GO:0006080">
    <property type="term" value="P:substituted mannan metabolic process"/>
    <property type="evidence" value="ECO:0007669"/>
    <property type="project" value="InterPro"/>
</dbReference>
<evidence type="ECO:0000256" key="3">
    <source>
        <dbReference type="ARBA" id="ARBA00023295"/>
    </source>
</evidence>
<feature type="active site" description="Proton donor" evidence="4">
    <location>
        <position position="188"/>
    </location>
</feature>
<dbReference type="InterPro" id="IPR000805">
    <property type="entry name" value="Glyco_hydro_26"/>
</dbReference>
<dbReference type="EMBL" id="JAPJDA010000009">
    <property type="protein sequence ID" value="MCX2837861.1"/>
    <property type="molecule type" value="Genomic_DNA"/>
</dbReference>
<feature type="domain" description="GH26" evidence="6">
    <location>
        <begin position="33"/>
        <end position="367"/>
    </location>
</feature>
<feature type="compositionally biased region" description="Basic and acidic residues" evidence="5">
    <location>
        <begin position="1"/>
        <end position="13"/>
    </location>
</feature>
<evidence type="ECO:0000256" key="2">
    <source>
        <dbReference type="ARBA" id="ARBA00022801"/>
    </source>
</evidence>
<dbReference type="Gene3D" id="3.20.20.80">
    <property type="entry name" value="Glycosidases"/>
    <property type="match status" value="1"/>
</dbReference>
<dbReference type="PROSITE" id="PS51764">
    <property type="entry name" value="GH26"/>
    <property type="match status" value="1"/>
</dbReference>
<evidence type="ECO:0000259" key="6">
    <source>
        <dbReference type="PROSITE" id="PS51764"/>
    </source>
</evidence>
<organism evidence="7 8">
    <name type="scientific">Salinimicrobium profundisediminis</name>
    <dbReference type="NCBI Taxonomy" id="2994553"/>
    <lineage>
        <taxon>Bacteria</taxon>
        <taxon>Pseudomonadati</taxon>
        <taxon>Bacteroidota</taxon>
        <taxon>Flavobacteriia</taxon>
        <taxon>Flavobacteriales</taxon>
        <taxon>Flavobacteriaceae</taxon>
        <taxon>Salinimicrobium</taxon>
    </lineage>
</organism>
<evidence type="ECO:0000256" key="5">
    <source>
        <dbReference type="SAM" id="MobiDB-lite"/>
    </source>
</evidence>
<evidence type="ECO:0000313" key="8">
    <source>
        <dbReference type="Proteomes" id="UP001148482"/>
    </source>
</evidence>
<reference evidence="7" key="1">
    <citation type="submission" date="2022-11" db="EMBL/GenBank/DDBJ databases">
        <title>Salinimicrobium profundisediminis sp. nov., isolated from deep-sea sediment of the Mariana Trench.</title>
        <authorList>
            <person name="Fu H."/>
        </authorList>
    </citation>
    <scope>NUCLEOTIDE SEQUENCE</scope>
    <source>
        <strain evidence="7">MT39</strain>
    </source>
</reference>
<evidence type="ECO:0000256" key="4">
    <source>
        <dbReference type="PROSITE-ProRule" id="PRU01100"/>
    </source>
</evidence>
<gene>
    <name evidence="7" type="ORF">OQ279_06810</name>
</gene>
<feature type="region of interest" description="Disordered" evidence="5">
    <location>
        <begin position="1"/>
        <end position="21"/>
    </location>
</feature>
<sequence length="382" mass="43536">MGCSTDDNHDGGGEKPQPGENTALSLVDKQATEETKALYSNLWSIQEQGVMFGHHDALLYGRNWYVEHGRSDIKDVVGDYPAVFSVDFAELMDDRYATAELNEHRVRTIKESRRRGEVILANAHLNNPLTGGDSWDNSRNDVVKEILIEGSPTNQKYLDWLDRLAAVAHSLVDDNGKPIPVIFRPYHEHNQTWSWWGRSATTQQEFIDLWRFTIDYLKNEKEVHNFIYAISPQLDQLGSKENLLFRWPGDNYVDFLGMDSYHGTNTAAFSSNLRNLAILSQEKNKPSGVTETGIEGILGSDGETYEEYWTREIGTPLAGKKISMVVMWRNKYDPSNTGFHFFAPFEGHSSAPDFQKFFAMDHILFSSDLPEMYEMVNGIDFN</sequence>
<keyword evidence="2 4" id="KW-0378">Hydrolase</keyword>
<keyword evidence="8" id="KW-1185">Reference proteome</keyword>
<dbReference type="GO" id="GO:0016985">
    <property type="term" value="F:mannan endo-1,4-beta-mannosidase activity"/>
    <property type="evidence" value="ECO:0007669"/>
    <property type="project" value="InterPro"/>
</dbReference>
<dbReference type="InterPro" id="IPR017853">
    <property type="entry name" value="GH"/>
</dbReference>
<proteinExistence type="inferred from homology"/>
<protein>
    <submittedName>
        <fullName evidence="7">Glycosyl hydrolase</fullName>
    </submittedName>
</protein>
<comment type="caution">
    <text evidence="7">The sequence shown here is derived from an EMBL/GenBank/DDBJ whole genome shotgun (WGS) entry which is preliminary data.</text>
</comment>
<dbReference type="PRINTS" id="PR00739">
    <property type="entry name" value="GLHYDRLASE26"/>
</dbReference>
<accession>A0A9X3I0I2</accession>
<evidence type="ECO:0000256" key="1">
    <source>
        <dbReference type="ARBA" id="ARBA00007754"/>
    </source>
</evidence>
<dbReference type="InterPro" id="IPR022790">
    <property type="entry name" value="GH26_dom"/>
</dbReference>
<dbReference type="RefSeq" id="WP_266069111.1">
    <property type="nucleotide sequence ID" value="NZ_JAPJDA010000009.1"/>
</dbReference>
<dbReference type="Proteomes" id="UP001148482">
    <property type="component" value="Unassembled WGS sequence"/>
</dbReference>
<keyword evidence="3 4" id="KW-0326">Glycosidase</keyword>
<feature type="active site" description="Nucleophile" evidence="4">
    <location>
        <position position="291"/>
    </location>
</feature>
<dbReference type="SUPFAM" id="SSF51445">
    <property type="entry name" value="(Trans)glycosidases"/>
    <property type="match status" value="1"/>
</dbReference>
<dbReference type="PANTHER" id="PTHR40079">
    <property type="entry name" value="MANNAN ENDO-1,4-BETA-MANNOSIDASE E-RELATED"/>
    <property type="match status" value="1"/>
</dbReference>
<dbReference type="AlphaFoldDB" id="A0A9X3I0I2"/>
<name>A0A9X3I0I2_9FLAO</name>
<evidence type="ECO:0000313" key="7">
    <source>
        <dbReference type="EMBL" id="MCX2837861.1"/>
    </source>
</evidence>
<dbReference type="PANTHER" id="PTHR40079:SF4">
    <property type="entry name" value="GH26 DOMAIN-CONTAINING PROTEIN-RELATED"/>
    <property type="match status" value="1"/>
</dbReference>
<comment type="similarity">
    <text evidence="1 4">Belongs to the glycosyl hydrolase 26 family.</text>
</comment>
<dbReference type="Pfam" id="PF02156">
    <property type="entry name" value="Glyco_hydro_26"/>
    <property type="match status" value="1"/>
</dbReference>